<evidence type="ECO:0000313" key="4">
    <source>
        <dbReference type="Proteomes" id="UP001221142"/>
    </source>
</evidence>
<gene>
    <name evidence="3" type="ORF">FB45DRAFT_1092164</name>
</gene>
<reference evidence="3" key="1">
    <citation type="submission" date="2023-03" db="EMBL/GenBank/DDBJ databases">
        <title>Massive genome expansion in bonnet fungi (Mycena s.s.) driven by repeated elements and novel gene families across ecological guilds.</title>
        <authorList>
            <consortium name="Lawrence Berkeley National Laboratory"/>
            <person name="Harder C.B."/>
            <person name="Miyauchi S."/>
            <person name="Viragh M."/>
            <person name="Kuo A."/>
            <person name="Thoen E."/>
            <person name="Andreopoulos B."/>
            <person name="Lu D."/>
            <person name="Skrede I."/>
            <person name="Drula E."/>
            <person name="Henrissat B."/>
            <person name="Morin E."/>
            <person name="Kohler A."/>
            <person name="Barry K."/>
            <person name="LaButti K."/>
            <person name="Morin E."/>
            <person name="Salamov A."/>
            <person name="Lipzen A."/>
            <person name="Mereny Z."/>
            <person name="Hegedus B."/>
            <person name="Baldrian P."/>
            <person name="Stursova M."/>
            <person name="Weitz H."/>
            <person name="Taylor A."/>
            <person name="Grigoriev I.V."/>
            <person name="Nagy L.G."/>
            <person name="Martin F."/>
            <person name="Kauserud H."/>
        </authorList>
    </citation>
    <scope>NUCLEOTIDE SEQUENCE</scope>
    <source>
        <strain evidence="3">9284</strain>
    </source>
</reference>
<dbReference type="Proteomes" id="UP001221142">
    <property type="component" value="Unassembled WGS sequence"/>
</dbReference>
<dbReference type="InterPro" id="IPR032675">
    <property type="entry name" value="LRR_dom_sf"/>
</dbReference>
<feature type="compositionally biased region" description="Low complexity" evidence="2">
    <location>
        <begin position="556"/>
        <end position="565"/>
    </location>
</feature>
<keyword evidence="4" id="KW-1185">Reference proteome</keyword>
<protein>
    <recommendedName>
        <fullName evidence="5">F-box domain-containing protein</fullName>
    </recommendedName>
</protein>
<evidence type="ECO:0000256" key="1">
    <source>
        <dbReference type="SAM" id="Coils"/>
    </source>
</evidence>
<evidence type="ECO:0000313" key="3">
    <source>
        <dbReference type="EMBL" id="KAJ7620952.1"/>
    </source>
</evidence>
<dbReference type="AlphaFoldDB" id="A0AAD7BH79"/>
<evidence type="ECO:0000256" key="2">
    <source>
        <dbReference type="SAM" id="MobiDB-lite"/>
    </source>
</evidence>
<dbReference type="EMBL" id="JARKIF010000016">
    <property type="protein sequence ID" value="KAJ7620952.1"/>
    <property type="molecule type" value="Genomic_DNA"/>
</dbReference>
<feature type="region of interest" description="Disordered" evidence="2">
    <location>
        <begin position="543"/>
        <end position="584"/>
    </location>
</feature>
<dbReference type="Gene3D" id="3.80.10.10">
    <property type="entry name" value="Ribonuclease Inhibitor"/>
    <property type="match status" value="1"/>
</dbReference>
<proteinExistence type="predicted"/>
<comment type="caution">
    <text evidence="3">The sequence shown here is derived from an EMBL/GenBank/DDBJ whole genome shotgun (WGS) entry which is preliminary data.</text>
</comment>
<sequence length="654" mass="72073">MTDRRSKEVIEREAAIVQAQLKVLRAREAEFQRILDDMQRLKDSVASERQELEARQKELDSETQPIHWLPAELLIQIFLHATAMDSTDMELYHHTPVAISHVSSKWRSIALGTSQMWSKVSCAQGVVWNSRPLVAFLSRSKQAPLDVTFIPTAALTHQDENRRSERFFIHLTPHIGRICILTLQSHGPEAMQRLVSLLALPISEFSSLRALNLSISSIGPSALSSPSLLPSKLQDSVSGSAMTKLTCLRLDQLPLFNIPKYFLSNLTTLELAFPSKKSSSEGPNCYMLRLSQLLQFLGCTPKLEELVLSNTVPFVDAYVSESTIINLVHLRSLEWSYPFRTDIHYFLAFLNIPSLERFDISVDEFPAQRSNIMLLRNYPESGPPSPFFGNRAISLSSIRDLSLQCLHEDTIGCVLRKFTFPVLETLELTHVATRGKLPVLPRLESMFRDPRLPLLKHLTLCHFSVSPELGKTEALLGYMPALETLTLDACMGVGTLLQGLQHASGGGQPRMCPRLEAITLWRCADVTVSDLVGVVIARNGGSDHGRRAGGAGGSGSRSSAGLSRAETAETSAGSGVGTGRTIRPLKKLRRQGGEAAVLAQNTSQGQLIAAAMAVASCPATRVSYVRVEGCALIEKEEVEVLKSLGVTDVFWRED</sequence>
<feature type="coiled-coil region" evidence="1">
    <location>
        <begin position="7"/>
        <end position="62"/>
    </location>
</feature>
<accession>A0AAD7BH79</accession>
<organism evidence="3 4">
    <name type="scientific">Roridomyces roridus</name>
    <dbReference type="NCBI Taxonomy" id="1738132"/>
    <lineage>
        <taxon>Eukaryota</taxon>
        <taxon>Fungi</taxon>
        <taxon>Dikarya</taxon>
        <taxon>Basidiomycota</taxon>
        <taxon>Agaricomycotina</taxon>
        <taxon>Agaricomycetes</taxon>
        <taxon>Agaricomycetidae</taxon>
        <taxon>Agaricales</taxon>
        <taxon>Marasmiineae</taxon>
        <taxon>Mycenaceae</taxon>
        <taxon>Roridomyces</taxon>
    </lineage>
</organism>
<evidence type="ECO:0008006" key="5">
    <source>
        <dbReference type="Google" id="ProtNLM"/>
    </source>
</evidence>
<dbReference type="SUPFAM" id="SSF52047">
    <property type="entry name" value="RNI-like"/>
    <property type="match status" value="1"/>
</dbReference>
<name>A0AAD7BH79_9AGAR</name>
<keyword evidence="1" id="KW-0175">Coiled coil</keyword>